<name>A0A4V3FUT8_9PSEU</name>
<keyword evidence="3 6" id="KW-0285">Flavoprotein</keyword>
<gene>
    <name evidence="10" type="ORF">CLV71_102578</name>
</gene>
<evidence type="ECO:0000313" key="10">
    <source>
        <dbReference type="EMBL" id="TDV56511.1"/>
    </source>
</evidence>
<protein>
    <submittedName>
        <fullName evidence="10">Alkylation response protein AidB-like acyl-CoA dehydrogenase</fullName>
    </submittedName>
</protein>
<feature type="domain" description="Acyl-CoA dehydrogenase/oxidase N-terminal" evidence="9">
    <location>
        <begin position="34"/>
        <end position="141"/>
    </location>
</feature>
<dbReference type="Pfam" id="PF00441">
    <property type="entry name" value="Acyl-CoA_dh_1"/>
    <property type="match status" value="1"/>
</dbReference>
<evidence type="ECO:0000256" key="6">
    <source>
        <dbReference type="RuleBase" id="RU362125"/>
    </source>
</evidence>
<keyword evidence="4 6" id="KW-0274">FAD</keyword>
<dbReference type="InterPro" id="IPR046373">
    <property type="entry name" value="Acyl-CoA_Oxase/DH_mid-dom_sf"/>
</dbReference>
<dbReference type="Pfam" id="PF02770">
    <property type="entry name" value="Acyl-CoA_dh_M"/>
    <property type="match status" value="1"/>
</dbReference>
<evidence type="ECO:0000256" key="2">
    <source>
        <dbReference type="ARBA" id="ARBA00009347"/>
    </source>
</evidence>
<keyword evidence="11" id="KW-1185">Reference proteome</keyword>
<dbReference type="InterPro" id="IPR036250">
    <property type="entry name" value="AcylCo_DH-like_C"/>
</dbReference>
<evidence type="ECO:0000256" key="4">
    <source>
        <dbReference type="ARBA" id="ARBA00022827"/>
    </source>
</evidence>
<reference evidence="10 11" key="1">
    <citation type="submission" date="2019-03" db="EMBL/GenBank/DDBJ databases">
        <title>Genomic Encyclopedia of Archaeal and Bacterial Type Strains, Phase II (KMG-II): from individual species to whole genera.</title>
        <authorList>
            <person name="Goeker M."/>
        </authorList>
    </citation>
    <scope>NUCLEOTIDE SEQUENCE [LARGE SCALE GENOMIC DNA]</scope>
    <source>
        <strain evidence="10 11">DSM 45499</strain>
    </source>
</reference>
<dbReference type="GO" id="GO:0050660">
    <property type="term" value="F:flavin adenine dinucleotide binding"/>
    <property type="evidence" value="ECO:0007669"/>
    <property type="project" value="InterPro"/>
</dbReference>
<evidence type="ECO:0000313" key="11">
    <source>
        <dbReference type="Proteomes" id="UP000294927"/>
    </source>
</evidence>
<dbReference type="SUPFAM" id="SSF47203">
    <property type="entry name" value="Acyl-CoA dehydrogenase C-terminal domain-like"/>
    <property type="match status" value="1"/>
</dbReference>
<dbReference type="InterPro" id="IPR009100">
    <property type="entry name" value="AcylCoA_DH/oxidase_NM_dom_sf"/>
</dbReference>
<evidence type="ECO:0000256" key="5">
    <source>
        <dbReference type="ARBA" id="ARBA00023002"/>
    </source>
</evidence>
<evidence type="ECO:0000259" key="7">
    <source>
        <dbReference type="Pfam" id="PF00441"/>
    </source>
</evidence>
<comment type="similarity">
    <text evidence="2 6">Belongs to the acyl-CoA dehydrogenase family.</text>
</comment>
<dbReference type="PROSITE" id="PS00072">
    <property type="entry name" value="ACYL_COA_DH_1"/>
    <property type="match status" value="1"/>
</dbReference>
<dbReference type="PANTHER" id="PTHR43292">
    <property type="entry name" value="ACYL-COA DEHYDROGENASE"/>
    <property type="match status" value="1"/>
</dbReference>
<keyword evidence="5 6" id="KW-0560">Oxidoreductase</keyword>
<sequence length="392" mass="42188">MGGPVVTVTTVDATARAGDPGGLALSPAEAVPAAEAVRAEVREFLAAETFTPRVDSWLSGFDAEFSRRLGARGWLGMTWPRRYGGHERSAMERFAVTEELLAAGAPVAAHWIADRQSGPSLLRYGTEEQRTALLPRIAAGECYFVIGMSEPDSGSDLASIRTRAERDANGDWLVNGAKIWTSGAHLAHYGIVLVRTGPGRHDGLSQLLVDLASPGLTINPIRILDGGHHFNEMVFEDVVVPAGMLLGTEGDGWRQVTAELAYERSGPERWLSTFGLLDAFARHAARTRDPAQLATLGTLSARLLALRQLSRRIAAALDRGELPDIQAALVKDLGTTFETDVIDEIRRVVELDPDDPLGRTLAEAQLHAPGFTLRGGTNEILRGIVARGLGLR</sequence>
<dbReference type="InterPro" id="IPR006089">
    <property type="entry name" value="Acyl-CoA_DH_CS"/>
</dbReference>
<dbReference type="InterPro" id="IPR009075">
    <property type="entry name" value="AcylCo_DH/oxidase_C"/>
</dbReference>
<evidence type="ECO:0000259" key="9">
    <source>
        <dbReference type="Pfam" id="PF02771"/>
    </source>
</evidence>
<evidence type="ECO:0000256" key="1">
    <source>
        <dbReference type="ARBA" id="ARBA00001974"/>
    </source>
</evidence>
<dbReference type="EMBL" id="SOCP01000002">
    <property type="protein sequence ID" value="TDV56511.1"/>
    <property type="molecule type" value="Genomic_DNA"/>
</dbReference>
<dbReference type="Gene3D" id="1.10.540.10">
    <property type="entry name" value="Acyl-CoA dehydrogenase/oxidase, N-terminal domain"/>
    <property type="match status" value="1"/>
</dbReference>
<dbReference type="InterPro" id="IPR013786">
    <property type="entry name" value="AcylCoA_DH/ox_N"/>
</dbReference>
<accession>A0A4V3FUT8</accession>
<comment type="caution">
    <text evidence="10">The sequence shown here is derived from an EMBL/GenBank/DDBJ whole genome shotgun (WGS) entry which is preliminary data.</text>
</comment>
<organism evidence="10 11">
    <name type="scientific">Actinophytocola oryzae</name>
    <dbReference type="NCBI Taxonomy" id="502181"/>
    <lineage>
        <taxon>Bacteria</taxon>
        <taxon>Bacillati</taxon>
        <taxon>Actinomycetota</taxon>
        <taxon>Actinomycetes</taxon>
        <taxon>Pseudonocardiales</taxon>
        <taxon>Pseudonocardiaceae</taxon>
    </lineage>
</organism>
<feature type="domain" description="Acyl-CoA dehydrogenase/oxidase C-terminal" evidence="7">
    <location>
        <begin position="250"/>
        <end position="389"/>
    </location>
</feature>
<dbReference type="SUPFAM" id="SSF56645">
    <property type="entry name" value="Acyl-CoA dehydrogenase NM domain-like"/>
    <property type="match status" value="1"/>
</dbReference>
<dbReference type="Pfam" id="PF02771">
    <property type="entry name" value="Acyl-CoA_dh_N"/>
    <property type="match status" value="1"/>
</dbReference>
<dbReference type="InterPro" id="IPR052161">
    <property type="entry name" value="Mycobact_Acyl-CoA_DH"/>
</dbReference>
<dbReference type="Gene3D" id="1.20.140.10">
    <property type="entry name" value="Butyryl-CoA Dehydrogenase, subunit A, domain 3"/>
    <property type="match status" value="1"/>
</dbReference>
<proteinExistence type="inferred from homology"/>
<dbReference type="InterPro" id="IPR006091">
    <property type="entry name" value="Acyl-CoA_Oxase/DH_mid-dom"/>
</dbReference>
<feature type="domain" description="Acyl-CoA oxidase/dehydrogenase middle" evidence="8">
    <location>
        <begin position="146"/>
        <end position="238"/>
    </location>
</feature>
<dbReference type="GO" id="GO:0003995">
    <property type="term" value="F:acyl-CoA dehydrogenase activity"/>
    <property type="evidence" value="ECO:0007669"/>
    <property type="project" value="InterPro"/>
</dbReference>
<dbReference type="InterPro" id="IPR037069">
    <property type="entry name" value="AcylCoA_DH/ox_N_sf"/>
</dbReference>
<evidence type="ECO:0000259" key="8">
    <source>
        <dbReference type="Pfam" id="PF02770"/>
    </source>
</evidence>
<evidence type="ECO:0000256" key="3">
    <source>
        <dbReference type="ARBA" id="ARBA00022630"/>
    </source>
</evidence>
<dbReference type="Gene3D" id="2.40.110.10">
    <property type="entry name" value="Butyryl-CoA Dehydrogenase, subunit A, domain 2"/>
    <property type="match status" value="1"/>
</dbReference>
<dbReference type="PANTHER" id="PTHR43292:SF4">
    <property type="entry name" value="ACYL-COA DEHYDROGENASE FADE34"/>
    <property type="match status" value="1"/>
</dbReference>
<dbReference type="GO" id="GO:0005886">
    <property type="term" value="C:plasma membrane"/>
    <property type="evidence" value="ECO:0007669"/>
    <property type="project" value="TreeGrafter"/>
</dbReference>
<comment type="cofactor">
    <cofactor evidence="1 6">
        <name>FAD</name>
        <dbReference type="ChEBI" id="CHEBI:57692"/>
    </cofactor>
</comment>
<dbReference type="Proteomes" id="UP000294927">
    <property type="component" value="Unassembled WGS sequence"/>
</dbReference>
<dbReference type="AlphaFoldDB" id="A0A4V3FUT8"/>